<name>A0A7W6R415_9HYPH</name>
<dbReference type="Proteomes" id="UP000540909">
    <property type="component" value="Unassembled WGS sequence"/>
</dbReference>
<gene>
    <name evidence="10" type="ORF">GGD57_003040</name>
</gene>
<proteinExistence type="inferred from homology"/>
<organism evidence="10 11">
    <name type="scientific">Rhizobium esperanzae</name>
    <dbReference type="NCBI Taxonomy" id="1967781"/>
    <lineage>
        <taxon>Bacteria</taxon>
        <taxon>Pseudomonadati</taxon>
        <taxon>Pseudomonadota</taxon>
        <taxon>Alphaproteobacteria</taxon>
        <taxon>Hyphomicrobiales</taxon>
        <taxon>Rhizobiaceae</taxon>
        <taxon>Rhizobium/Agrobacterium group</taxon>
        <taxon>Rhizobium</taxon>
    </lineage>
</organism>
<sequence>MPRDDQSFGFMEYWMKRSALDGSQHTNFIYLLPGLLLYVAFVFGPIIAALGLSLTSWDGLTMPRWVGLGNYADLFADSRFYIALRNNAELMIFYCVLPLVLGITLAACVWNLKQREQLALRTFLFLPYIMPTAVLGIIWAWLYNPAFGPFNQFLRAVGLGSFALPWLGDFNFVLPAVGIVATWYFFGFCMVIFLTGIQRIDPSLFDAAKVDGASARKTFFWITLPLLMPEIRVVLLLTVIASIKSFDLIFTMTRGGPANATLVPNIYMYQLGFELNRFGAAAAIAIVGALLTFAINFAIHRLVGSKSKGLA</sequence>
<dbReference type="InterPro" id="IPR000515">
    <property type="entry name" value="MetI-like"/>
</dbReference>
<accession>A0A7W6R415</accession>
<dbReference type="Gene3D" id="1.10.3720.10">
    <property type="entry name" value="MetI-like"/>
    <property type="match status" value="1"/>
</dbReference>
<dbReference type="SUPFAM" id="SSF161098">
    <property type="entry name" value="MetI-like"/>
    <property type="match status" value="1"/>
</dbReference>
<dbReference type="PROSITE" id="PS50928">
    <property type="entry name" value="ABC_TM1"/>
    <property type="match status" value="1"/>
</dbReference>
<feature type="transmembrane region" description="Helical" evidence="8">
    <location>
        <begin position="218"/>
        <end position="243"/>
    </location>
</feature>
<dbReference type="InterPro" id="IPR050809">
    <property type="entry name" value="UgpAE/MalFG_permease"/>
</dbReference>
<evidence type="ECO:0000256" key="3">
    <source>
        <dbReference type="ARBA" id="ARBA00022448"/>
    </source>
</evidence>
<dbReference type="GO" id="GO:0005886">
    <property type="term" value="C:plasma membrane"/>
    <property type="evidence" value="ECO:0007669"/>
    <property type="project" value="UniProtKB-SubCell"/>
</dbReference>
<evidence type="ECO:0000256" key="1">
    <source>
        <dbReference type="ARBA" id="ARBA00004651"/>
    </source>
</evidence>
<comment type="caution">
    <text evidence="10">The sequence shown here is derived from an EMBL/GenBank/DDBJ whole genome shotgun (WGS) entry which is preliminary data.</text>
</comment>
<evidence type="ECO:0000313" key="11">
    <source>
        <dbReference type="Proteomes" id="UP000540909"/>
    </source>
</evidence>
<dbReference type="PANTHER" id="PTHR43227">
    <property type="entry name" value="BLL4140 PROTEIN"/>
    <property type="match status" value="1"/>
</dbReference>
<dbReference type="GO" id="GO:0055085">
    <property type="term" value="P:transmembrane transport"/>
    <property type="evidence" value="ECO:0007669"/>
    <property type="project" value="InterPro"/>
</dbReference>
<keyword evidence="5 8" id="KW-0812">Transmembrane</keyword>
<feature type="transmembrane region" description="Helical" evidence="8">
    <location>
        <begin position="278"/>
        <end position="299"/>
    </location>
</feature>
<feature type="domain" description="ABC transmembrane type-1" evidence="9">
    <location>
        <begin position="84"/>
        <end position="299"/>
    </location>
</feature>
<evidence type="ECO:0000256" key="2">
    <source>
        <dbReference type="ARBA" id="ARBA00009306"/>
    </source>
</evidence>
<keyword evidence="7 8" id="KW-0472">Membrane</keyword>
<evidence type="ECO:0000256" key="5">
    <source>
        <dbReference type="ARBA" id="ARBA00022692"/>
    </source>
</evidence>
<evidence type="ECO:0000256" key="4">
    <source>
        <dbReference type="ARBA" id="ARBA00022475"/>
    </source>
</evidence>
<comment type="similarity">
    <text evidence="2 8">Belongs to the binding-protein-dependent transport system permease family.</text>
</comment>
<keyword evidence="3 8" id="KW-0813">Transport</keyword>
<comment type="subcellular location">
    <subcellularLocation>
        <location evidence="1 8">Cell membrane</location>
        <topology evidence="1 8">Multi-pass membrane protein</topology>
    </subcellularLocation>
</comment>
<keyword evidence="4" id="KW-1003">Cell membrane</keyword>
<dbReference type="InterPro" id="IPR035906">
    <property type="entry name" value="MetI-like_sf"/>
</dbReference>
<dbReference type="PANTHER" id="PTHR43227:SF11">
    <property type="entry name" value="BLL4140 PROTEIN"/>
    <property type="match status" value="1"/>
</dbReference>
<evidence type="ECO:0000313" key="10">
    <source>
        <dbReference type="EMBL" id="MBB4236461.1"/>
    </source>
</evidence>
<dbReference type="EMBL" id="JACIFY010000010">
    <property type="protein sequence ID" value="MBB4236461.1"/>
    <property type="molecule type" value="Genomic_DNA"/>
</dbReference>
<evidence type="ECO:0000256" key="7">
    <source>
        <dbReference type="ARBA" id="ARBA00023136"/>
    </source>
</evidence>
<evidence type="ECO:0000259" key="9">
    <source>
        <dbReference type="PROSITE" id="PS50928"/>
    </source>
</evidence>
<feature type="transmembrane region" description="Helical" evidence="8">
    <location>
        <begin position="28"/>
        <end position="54"/>
    </location>
</feature>
<evidence type="ECO:0000256" key="8">
    <source>
        <dbReference type="RuleBase" id="RU363032"/>
    </source>
</evidence>
<dbReference type="CDD" id="cd06261">
    <property type="entry name" value="TM_PBP2"/>
    <property type="match status" value="1"/>
</dbReference>
<keyword evidence="6 8" id="KW-1133">Transmembrane helix</keyword>
<dbReference type="Pfam" id="PF00528">
    <property type="entry name" value="BPD_transp_1"/>
    <property type="match status" value="1"/>
</dbReference>
<feature type="transmembrane region" description="Helical" evidence="8">
    <location>
        <begin position="124"/>
        <end position="143"/>
    </location>
</feature>
<dbReference type="AlphaFoldDB" id="A0A7W6R415"/>
<feature type="transmembrane region" description="Helical" evidence="8">
    <location>
        <begin position="172"/>
        <end position="197"/>
    </location>
</feature>
<feature type="transmembrane region" description="Helical" evidence="8">
    <location>
        <begin position="91"/>
        <end position="112"/>
    </location>
</feature>
<evidence type="ECO:0000256" key="6">
    <source>
        <dbReference type="ARBA" id="ARBA00022989"/>
    </source>
</evidence>
<protein>
    <submittedName>
        <fullName evidence="10">Raffinose/stachyose/melibiose transport system permease protein</fullName>
    </submittedName>
</protein>
<reference evidence="10 11" key="1">
    <citation type="submission" date="2020-08" db="EMBL/GenBank/DDBJ databases">
        <title>Genomic Encyclopedia of Type Strains, Phase IV (KMG-V): Genome sequencing to study the core and pangenomes of soil and plant-associated prokaryotes.</title>
        <authorList>
            <person name="Whitman W."/>
        </authorList>
    </citation>
    <scope>NUCLEOTIDE SEQUENCE [LARGE SCALE GENOMIC DNA]</scope>
    <source>
        <strain evidence="10 11">SEMIA 4089</strain>
    </source>
</reference>